<dbReference type="EMBL" id="JAAAPO010000003">
    <property type="protein sequence ID" value="NBC36885.1"/>
    <property type="molecule type" value="Genomic_DNA"/>
</dbReference>
<dbReference type="Pfam" id="PF14352">
    <property type="entry name" value="DUF4402"/>
    <property type="match status" value="1"/>
</dbReference>
<dbReference type="Proteomes" id="UP000753724">
    <property type="component" value="Unassembled WGS sequence"/>
</dbReference>
<organism evidence="2 3">
    <name type="scientific">Novosphingobium ovatum</name>
    <dbReference type="NCBI Taxonomy" id="1908523"/>
    <lineage>
        <taxon>Bacteria</taxon>
        <taxon>Pseudomonadati</taxon>
        <taxon>Pseudomonadota</taxon>
        <taxon>Alphaproteobacteria</taxon>
        <taxon>Sphingomonadales</taxon>
        <taxon>Sphingomonadaceae</taxon>
        <taxon>Novosphingobium</taxon>
    </lineage>
</organism>
<reference evidence="3" key="1">
    <citation type="submission" date="2020-01" db="EMBL/GenBank/DDBJ databases">
        <title>Sphingomonas sp. strain CSW-10.</title>
        <authorList>
            <person name="Chen W.-M."/>
        </authorList>
    </citation>
    <scope>NUCLEOTIDE SEQUENCE [LARGE SCALE GENOMIC DNA]</scope>
    <source>
        <strain evidence="3">FSY-8</strain>
    </source>
</reference>
<name>A0ABW9XEE2_9SPHN</name>
<comment type="caution">
    <text evidence="2">The sequence shown here is derived from an EMBL/GenBank/DDBJ whole genome shotgun (WGS) entry which is preliminary data.</text>
</comment>
<feature type="signal peptide" evidence="1">
    <location>
        <begin position="1"/>
        <end position="21"/>
    </location>
</feature>
<proteinExistence type="predicted"/>
<dbReference type="RefSeq" id="WP_161718348.1">
    <property type="nucleotide sequence ID" value="NZ_JAAAPO010000003.1"/>
</dbReference>
<accession>A0ABW9XEE2</accession>
<gene>
    <name evidence="2" type="ORF">GTZ99_09980</name>
</gene>
<evidence type="ECO:0000256" key="1">
    <source>
        <dbReference type="SAM" id="SignalP"/>
    </source>
</evidence>
<keyword evidence="3" id="KW-1185">Reference proteome</keyword>
<sequence>MRRLMITAALLCTAVAGTAHAGGNASARSGDATARVVSPVTLIHGRIATGLMAAASTTQSVASATLSFGKFTTGSGGGHVTVSTGSSGSVAGDVQFVSDSSVSADVFSITGDAQRAYTVATTSGTVTYGNYSMSFTTTPSKSAGTLNILGRDTFTVGGTLEVPAQIAPGVYSGSYAALLTYN</sequence>
<feature type="chain" id="PRO_5045460424" evidence="1">
    <location>
        <begin position="22"/>
        <end position="182"/>
    </location>
</feature>
<keyword evidence="1" id="KW-0732">Signal</keyword>
<protein>
    <submittedName>
        <fullName evidence="2">DUF4402 domain-containing protein</fullName>
    </submittedName>
</protein>
<evidence type="ECO:0000313" key="2">
    <source>
        <dbReference type="EMBL" id="NBC36885.1"/>
    </source>
</evidence>
<dbReference type="InterPro" id="IPR025514">
    <property type="entry name" value="DUF4402"/>
</dbReference>
<evidence type="ECO:0000313" key="3">
    <source>
        <dbReference type="Proteomes" id="UP000753724"/>
    </source>
</evidence>